<feature type="coiled-coil region" evidence="1">
    <location>
        <begin position="66"/>
        <end position="93"/>
    </location>
</feature>
<keyword evidence="2" id="KW-1133">Transmembrane helix</keyword>
<feature type="transmembrane region" description="Helical" evidence="2">
    <location>
        <begin position="20"/>
        <end position="40"/>
    </location>
</feature>
<organism evidence="3 4">
    <name type="scientific">Thiobacillus denitrificans</name>
    <dbReference type="NCBI Taxonomy" id="36861"/>
    <lineage>
        <taxon>Bacteria</taxon>
        <taxon>Pseudomonadati</taxon>
        <taxon>Pseudomonadota</taxon>
        <taxon>Betaproteobacteria</taxon>
        <taxon>Nitrosomonadales</taxon>
        <taxon>Thiobacillaceae</taxon>
        <taxon>Thiobacillus</taxon>
    </lineage>
</organism>
<dbReference type="STRING" id="1123392.GCA_000376425_00736"/>
<dbReference type="RefSeq" id="WP_059752931.1">
    <property type="nucleotide sequence ID" value="NZ_LDUG01000018.1"/>
</dbReference>
<dbReference type="InterPro" id="IPR014717">
    <property type="entry name" value="Transl_elong_EF1B/ribsomal_bS6"/>
</dbReference>
<dbReference type="OrthoDB" id="9802133at2"/>
<accession>A0A125BCX6</accession>
<dbReference type="Pfam" id="PF04350">
    <property type="entry name" value="PilO"/>
    <property type="match status" value="1"/>
</dbReference>
<name>A0A125BCX6_THIDE</name>
<dbReference type="eggNOG" id="COG3167">
    <property type="taxonomic scope" value="Bacteria"/>
</dbReference>
<evidence type="ECO:0000256" key="1">
    <source>
        <dbReference type="SAM" id="Coils"/>
    </source>
</evidence>
<evidence type="ECO:0000313" key="4">
    <source>
        <dbReference type="Proteomes" id="UP000064243"/>
    </source>
</evidence>
<reference evidence="3 4" key="1">
    <citation type="journal article" date="2015" name="Appl. Environ. Microbiol.">
        <title>Aerobic and Anaerobic Thiosulfate Oxidation by a Cold-Adapted, Subglacial Chemoautotroph.</title>
        <authorList>
            <person name="Harrold Z.R."/>
            <person name="Skidmore M.L."/>
            <person name="Hamilton T.L."/>
            <person name="Desch L."/>
            <person name="Amada K."/>
            <person name="van Gelder W."/>
            <person name="Glover K."/>
            <person name="Roden E.E."/>
            <person name="Boyd E.S."/>
        </authorList>
    </citation>
    <scope>NUCLEOTIDE SEQUENCE [LARGE SCALE GENOMIC DNA]</scope>
    <source>
        <strain evidence="3 4">RG</strain>
    </source>
</reference>
<keyword evidence="2" id="KW-0812">Transmembrane</keyword>
<comment type="caution">
    <text evidence="3">The sequence shown here is derived from an EMBL/GenBank/DDBJ whole genome shotgun (WGS) entry which is preliminary data.</text>
</comment>
<dbReference type="InterPro" id="IPR007445">
    <property type="entry name" value="PilO"/>
</dbReference>
<dbReference type="AlphaFoldDB" id="A0A125BCX6"/>
<evidence type="ECO:0000256" key="2">
    <source>
        <dbReference type="SAM" id="Phobius"/>
    </source>
</evidence>
<sequence length="206" mass="23075">MTLDDLNKLDLKTLADWPLPTKLAALGLLFVALVVAGWWFDWRGGMETLDAAKQKETELRSVFTTKKNQAINLEAYTRQLADIEQAFGALLKQLPNKQEMDALITDVNQAGLGRGLQFDLFKPDAETASEFYAETPIRVKVTGGYHDIAAFVSDVSKLSRIVTLQNIALEPAKDGVLNMDAIVKTYRYLDDEEVIARKQQAKEQKK</sequence>
<keyword evidence="1" id="KW-0175">Coiled coil</keyword>
<dbReference type="PATRIC" id="fig|36861.3.peg.559"/>
<dbReference type="PIRSF" id="PIRSF016482">
    <property type="entry name" value="PilO"/>
    <property type="match status" value="1"/>
</dbReference>
<dbReference type="GO" id="GO:0043107">
    <property type="term" value="P:type IV pilus-dependent motility"/>
    <property type="evidence" value="ECO:0007669"/>
    <property type="project" value="InterPro"/>
</dbReference>
<dbReference type="Gene3D" id="1.10.287.540">
    <property type="entry name" value="Helix hairpin bin"/>
    <property type="match status" value="1"/>
</dbReference>
<dbReference type="Gene3D" id="3.30.70.60">
    <property type="match status" value="1"/>
</dbReference>
<keyword evidence="4" id="KW-1185">Reference proteome</keyword>
<dbReference type="EMBL" id="LDUG01000018">
    <property type="protein sequence ID" value="KVW96884.1"/>
    <property type="molecule type" value="Genomic_DNA"/>
</dbReference>
<gene>
    <name evidence="3" type="ORF">ABW22_05490</name>
</gene>
<protein>
    <submittedName>
        <fullName evidence="3">Pilus assembly protein PilO</fullName>
    </submittedName>
</protein>
<evidence type="ECO:0000313" key="3">
    <source>
        <dbReference type="EMBL" id="KVW96884.1"/>
    </source>
</evidence>
<proteinExistence type="predicted"/>
<dbReference type="GO" id="GO:0043683">
    <property type="term" value="P:type IV pilus assembly"/>
    <property type="evidence" value="ECO:0007669"/>
    <property type="project" value="InterPro"/>
</dbReference>
<dbReference type="Proteomes" id="UP000064243">
    <property type="component" value="Unassembled WGS sequence"/>
</dbReference>
<dbReference type="PANTHER" id="PTHR39555:SF1">
    <property type="entry name" value="TYPE IV PILUS INNER MEMBRANE COMPONENT PILO"/>
    <property type="match status" value="1"/>
</dbReference>
<keyword evidence="2" id="KW-0472">Membrane</keyword>
<dbReference type="PANTHER" id="PTHR39555">
    <property type="entry name" value="FIMBRIAL ASSEMBLY PROTEIN PILO-LIKE PROTEIN-RELATED"/>
    <property type="match status" value="1"/>
</dbReference>